<feature type="transmembrane region" description="Helical" evidence="1">
    <location>
        <begin position="97"/>
        <end position="117"/>
    </location>
</feature>
<keyword evidence="1" id="KW-0812">Transmembrane</keyword>
<reference evidence="2 3" key="1">
    <citation type="submission" date="2016-10" db="EMBL/GenBank/DDBJ databases">
        <authorList>
            <person name="de Groot N.N."/>
        </authorList>
    </citation>
    <scope>NUCLEOTIDE SEQUENCE [LARGE SCALE GENOMIC DNA]</scope>
    <source>
        <strain evidence="2 3">DSM 23126</strain>
    </source>
</reference>
<protein>
    <submittedName>
        <fullName evidence="2">Uncharacterized protein</fullName>
    </submittedName>
</protein>
<dbReference type="EMBL" id="FNNC01000001">
    <property type="protein sequence ID" value="SDW12391.1"/>
    <property type="molecule type" value="Genomic_DNA"/>
</dbReference>
<keyword evidence="3" id="KW-1185">Reference proteome</keyword>
<proteinExistence type="predicted"/>
<evidence type="ECO:0000256" key="1">
    <source>
        <dbReference type="SAM" id="Phobius"/>
    </source>
</evidence>
<sequence>MKRRLKLTAIYGGTFFVISIMMGYIFDGELDETFVAGQTIAGITIGLFIAPHFQQHSGEKTQRLVRINRIITNMIYIFLVIFVIMFSLSFISGSIDWRAVSFFALPLIIAIVIKLIYRWRVKNVLGRGNCRMHALK</sequence>
<keyword evidence="1" id="KW-0472">Membrane</keyword>
<evidence type="ECO:0000313" key="3">
    <source>
        <dbReference type="Proteomes" id="UP000199488"/>
    </source>
</evidence>
<dbReference type="STRING" id="1122204.SAMN05421781_0525"/>
<dbReference type="Proteomes" id="UP000199488">
    <property type="component" value="Unassembled WGS sequence"/>
</dbReference>
<feature type="transmembrane region" description="Helical" evidence="1">
    <location>
        <begin position="7"/>
        <end position="26"/>
    </location>
</feature>
<feature type="transmembrane region" description="Helical" evidence="1">
    <location>
        <begin position="70"/>
        <end position="91"/>
    </location>
</feature>
<gene>
    <name evidence="2" type="ORF">SAMN05421781_0525</name>
</gene>
<accession>A0A1H2QZ49</accession>
<name>A0A1H2QZ49_9BACI</name>
<dbReference type="AlphaFoldDB" id="A0A1H2QZ49"/>
<dbReference type="RefSeq" id="WP_091610761.1">
    <property type="nucleotide sequence ID" value="NZ_FNNC01000001.1"/>
</dbReference>
<evidence type="ECO:0000313" key="2">
    <source>
        <dbReference type="EMBL" id="SDW12391.1"/>
    </source>
</evidence>
<organism evidence="2 3">
    <name type="scientific">Marinococcus luteus</name>
    <dbReference type="NCBI Taxonomy" id="1122204"/>
    <lineage>
        <taxon>Bacteria</taxon>
        <taxon>Bacillati</taxon>
        <taxon>Bacillota</taxon>
        <taxon>Bacilli</taxon>
        <taxon>Bacillales</taxon>
        <taxon>Bacillaceae</taxon>
        <taxon>Marinococcus</taxon>
    </lineage>
</organism>
<keyword evidence="1" id="KW-1133">Transmembrane helix</keyword>
<feature type="transmembrane region" description="Helical" evidence="1">
    <location>
        <begin position="32"/>
        <end position="50"/>
    </location>
</feature>